<dbReference type="EMBL" id="NCSJ02000140">
    <property type="protein sequence ID" value="RFU29082.1"/>
    <property type="molecule type" value="Genomic_DNA"/>
</dbReference>
<feature type="non-terminal residue" evidence="1">
    <location>
        <position position="1"/>
    </location>
</feature>
<feature type="non-terminal residue" evidence="1">
    <location>
        <position position="148"/>
    </location>
</feature>
<dbReference type="SUPFAM" id="SSF51197">
    <property type="entry name" value="Clavaminate synthase-like"/>
    <property type="match status" value="1"/>
</dbReference>
<name>A0A3E2H7C1_SCYLI</name>
<keyword evidence="2" id="KW-1185">Reference proteome</keyword>
<dbReference type="STRING" id="5539.A0A3E2H7C1"/>
<evidence type="ECO:0000313" key="2">
    <source>
        <dbReference type="Proteomes" id="UP000258309"/>
    </source>
</evidence>
<dbReference type="InterPro" id="IPR008775">
    <property type="entry name" value="Phytyl_CoA_dOase-like"/>
</dbReference>
<comment type="caution">
    <text evidence="1">The sequence shown here is derived from an EMBL/GenBank/DDBJ whole genome shotgun (WGS) entry which is preliminary data.</text>
</comment>
<gene>
    <name evidence="1" type="ORF">B7463_g7271</name>
</gene>
<dbReference type="Gene3D" id="2.60.120.620">
    <property type="entry name" value="q2cbj1_9rhob like domain"/>
    <property type="match status" value="1"/>
</dbReference>
<dbReference type="Pfam" id="PF05721">
    <property type="entry name" value="PhyH"/>
    <property type="match status" value="1"/>
</dbReference>
<accession>A0A3E2H7C1</accession>
<sequence>MAMTNKLNNLQKIQSSVDPNQIITSLRKDGAVVLQNLVTSDQVRRFIEETHEPLSHVRENTVYSNEDLRIFHGHKTKRLSDLTSLGGAKIVEVEPDEQAQPLHRGQDEWPIFKLVGPRAPEACLNFLVAISDFTAQNGATRVIPGSHQ</sequence>
<dbReference type="AlphaFoldDB" id="A0A3E2H7C1"/>
<organism evidence="1 2">
    <name type="scientific">Scytalidium lignicola</name>
    <name type="common">Hyphomycete</name>
    <dbReference type="NCBI Taxonomy" id="5539"/>
    <lineage>
        <taxon>Eukaryota</taxon>
        <taxon>Fungi</taxon>
        <taxon>Dikarya</taxon>
        <taxon>Ascomycota</taxon>
        <taxon>Pezizomycotina</taxon>
        <taxon>Leotiomycetes</taxon>
        <taxon>Leotiomycetes incertae sedis</taxon>
        <taxon>Scytalidium</taxon>
    </lineage>
</organism>
<protein>
    <submittedName>
        <fullName evidence="1">Uncharacterized protein</fullName>
    </submittedName>
</protein>
<dbReference type="Proteomes" id="UP000258309">
    <property type="component" value="Unassembled WGS sequence"/>
</dbReference>
<dbReference type="OrthoDB" id="445007at2759"/>
<evidence type="ECO:0000313" key="1">
    <source>
        <dbReference type="EMBL" id="RFU29082.1"/>
    </source>
</evidence>
<proteinExistence type="predicted"/>
<reference evidence="1 2" key="1">
    <citation type="submission" date="2018-05" db="EMBL/GenBank/DDBJ databases">
        <title>Draft genome sequence of Scytalidium lignicola DSM 105466, a ubiquitous saprotrophic fungus.</title>
        <authorList>
            <person name="Buettner E."/>
            <person name="Gebauer A.M."/>
            <person name="Hofrichter M."/>
            <person name="Liers C."/>
            <person name="Kellner H."/>
        </authorList>
    </citation>
    <scope>NUCLEOTIDE SEQUENCE [LARGE SCALE GENOMIC DNA]</scope>
    <source>
        <strain evidence="1 2">DSM 105466</strain>
    </source>
</reference>